<comment type="caution">
    <text evidence="8">The sequence shown here is derived from an EMBL/GenBank/DDBJ whole genome shotgun (WGS) entry which is preliminary data.</text>
</comment>
<dbReference type="RefSeq" id="WP_349230961.1">
    <property type="nucleotide sequence ID" value="NZ_JBBMFK010000003.1"/>
</dbReference>
<comment type="subcellular location">
    <subcellularLocation>
        <location evidence="1">Cell membrane</location>
        <topology evidence="1">Multi-pass membrane protein</topology>
    </subcellularLocation>
</comment>
<organism evidence="8 9">
    <name type="scientific">Pseudoflavonifractor intestinihominis</name>
    <dbReference type="NCBI Taxonomy" id="3133171"/>
    <lineage>
        <taxon>Bacteria</taxon>
        <taxon>Bacillati</taxon>
        <taxon>Bacillota</taxon>
        <taxon>Clostridia</taxon>
        <taxon>Eubacteriales</taxon>
        <taxon>Oscillospiraceae</taxon>
        <taxon>Pseudoflavonifractor</taxon>
    </lineage>
</organism>
<feature type="transmembrane region" description="Helical" evidence="7">
    <location>
        <begin position="136"/>
        <end position="157"/>
    </location>
</feature>
<feature type="transmembrane region" description="Helical" evidence="7">
    <location>
        <begin position="63"/>
        <end position="83"/>
    </location>
</feature>
<keyword evidence="4 7" id="KW-0812">Transmembrane</keyword>
<accession>A0ABV1E8R7</accession>
<dbReference type="PANTHER" id="PTHR42925">
    <property type="entry name" value="MULTIDRUG AND TOXIN EFFLUX PROTEIN MATE FAMILY"/>
    <property type="match status" value="1"/>
</dbReference>
<dbReference type="InterPro" id="IPR002528">
    <property type="entry name" value="MATE_fam"/>
</dbReference>
<protein>
    <submittedName>
        <fullName evidence="8">MATE family efflux transporter</fullName>
    </submittedName>
</protein>
<keyword evidence="9" id="KW-1185">Reference proteome</keyword>
<evidence type="ECO:0000256" key="4">
    <source>
        <dbReference type="ARBA" id="ARBA00022692"/>
    </source>
</evidence>
<evidence type="ECO:0000313" key="8">
    <source>
        <dbReference type="EMBL" id="MEQ2442438.1"/>
    </source>
</evidence>
<feature type="transmembrane region" description="Helical" evidence="7">
    <location>
        <begin position="169"/>
        <end position="186"/>
    </location>
</feature>
<dbReference type="Pfam" id="PF01554">
    <property type="entry name" value="MatE"/>
    <property type="match status" value="2"/>
</dbReference>
<keyword evidence="5 7" id="KW-1133">Transmembrane helix</keyword>
<dbReference type="PIRSF" id="PIRSF006603">
    <property type="entry name" value="DinF"/>
    <property type="match status" value="1"/>
</dbReference>
<evidence type="ECO:0000256" key="6">
    <source>
        <dbReference type="ARBA" id="ARBA00023136"/>
    </source>
</evidence>
<dbReference type="NCBIfam" id="TIGR00797">
    <property type="entry name" value="matE"/>
    <property type="match status" value="1"/>
</dbReference>
<evidence type="ECO:0000256" key="3">
    <source>
        <dbReference type="ARBA" id="ARBA00022475"/>
    </source>
</evidence>
<dbReference type="EMBL" id="JBBMFK010000003">
    <property type="protein sequence ID" value="MEQ2442438.1"/>
    <property type="molecule type" value="Genomic_DNA"/>
</dbReference>
<proteinExistence type="predicted"/>
<gene>
    <name evidence="8" type="ORF">WMO64_03030</name>
</gene>
<evidence type="ECO:0000256" key="5">
    <source>
        <dbReference type="ARBA" id="ARBA00022989"/>
    </source>
</evidence>
<evidence type="ECO:0000313" key="9">
    <source>
        <dbReference type="Proteomes" id="UP001464378"/>
    </source>
</evidence>
<evidence type="ECO:0000256" key="7">
    <source>
        <dbReference type="SAM" id="Phobius"/>
    </source>
</evidence>
<keyword evidence="6 7" id="KW-0472">Membrane</keyword>
<feature type="transmembrane region" description="Helical" evidence="7">
    <location>
        <begin position="324"/>
        <end position="349"/>
    </location>
</feature>
<keyword evidence="3" id="KW-1003">Cell membrane</keyword>
<feature type="transmembrane region" description="Helical" evidence="7">
    <location>
        <begin position="192"/>
        <end position="220"/>
    </location>
</feature>
<feature type="transmembrane region" description="Helical" evidence="7">
    <location>
        <begin position="95"/>
        <end position="116"/>
    </location>
</feature>
<feature type="transmembrane region" description="Helical" evidence="7">
    <location>
        <begin position="393"/>
        <end position="415"/>
    </location>
</feature>
<dbReference type="CDD" id="cd13134">
    <property type="entry name" value="MATE_like_8"/>
    <property type="match status" value="1"/>
</dbReference>
<dbReference type="Proteomes" id="UP001464378">
    <property type="component" value="Unassembled WGS sequence"/>
</dbReference>
<name>A0ABV1E8R7_9FIRM</name>
<keyword evidence="2" id="KW-0813">Transport</keyword>
<dbReference type="InterPro" id="IPR048279">
    <property type="entry name" value="MdtK-like"/>
</dbReference>
<sequence length="454" mass="49884">MEKTIVKKRESAGRENNILLLTGPIFVELLLQMLVGNADQIMVGWVDPNGVGAIGNANQVTNLLLLVFSVVCTASMILISQYIGARDTRSVNETYTVSLFTNIVFGVAVSLILVLGCGPIFRLMGVHEEIFEKTCLYMRIIGAGMVFQSVYLTFTAFFRSSQMMKETMVISVFMNCLNIVGNYILINGVGPLPALGIAGAAISSGLSRLVGVIIIALLFWKKFGPVIRFSQLRPFPKDQLRRLLRIGVPAGGESVSYNMSQICIQTVCNRFATYVVNTRVYANIFANVTYMFGSAMSQACQVVAARLMGAEQVEETNRQVHRTVLFSLVISGAVSVLLFLVCEPVYSLFTTDPQVLTLAKTIMLIEIPLELGRAVNMTMCRALQACGDIRFPISICVIDAWIVGVGGSWLLGVVFDMGLAGLWIAMAADECIRAGLFLWRWHSRAWVNKRLLAN</sequence>
<evidence type="ECO:0000256" key="2">
    <source>
        <dbReference type="ARBA" id="ARBA00022448"/>
    </source>
</evidence>
<dbReference type="PANTHER" id="PTHR42925:SF1">
    <property type="entry name" value="VIRULENCE FACTOR MVIN"/>
    <property type="match status" value="1"/>
</dbReference>
<reference evidence="8 9" key="1">
    <citation type="submission" date="2024-03" db="EMBL/GenBank/DDBJ databases">
        <title>Human intestinal bacterial collection.</title>
        <authorList>
            <person name="Pauvert C."/>
            <person name="Hitch T.C.A."/>
            <person name="Clavel T."/>
        </authorList>
    </citation>
    <scope>NUCLEOTIDE SEQUENCE [LARGE SCALE GENOMIC DNA]</scope>
    <source>
        <strain evidence="8 9">CLA-AP-H29</strain>
    </source>
</reference>
<evidence type="ECO:0000256" key="1">
    <source>
        <dbReference type="ARBA" id="ARBA00004651"/>
    </source>
</evidence>
<feature type="transmembrane region" description="Helical" evidence="7">
    <location>
        <begin position="18"/>
        <end position="35"/>
    </location>
</feature>
<dbReference type="InterPro" id="IPR047135">
    <property type="entry name" value="YsiQ"/>
</dbReference>